<proteinExistence type="predicted"/>
<dbReference type="InterPro" id="IPR014710">
    <property type="entry name" value="RmlC-like_jellyroll"/>
</dbReference>
<dbReference type="EMBL" id="BART01016962">
    <property type="protein sequence ID" value="GAG88197.1"/>
    <property type="molecule type" value="Genomic_DNA"/>
</dbReference>
<organism evidence="2">
    <name type="scientific">marine sediment metagenome</name>
    <dbReference type="NCBI Taxonomy" id="412755"/>
    <lineage>
        <taxon>unclassified sequences</taxon>
        <taxon>metagenomes</taxon>
        <taxon>ecological metagenomes</taxon>
    </lineage>
</organism>
<dbReference type="Pfam" id="PF07883">
    <property type="entry name" value="Cupin_2"/>
    <property type="match status" value="1"/>
</dbReference>
<dbReference type="SUPFAM" id="SSF51182">
    <property type="entry name" value="RmlC-like cupins"/>
    <property type="match status" value="1"/>
</dbReference>
<dbReference type="Gene3D" id="2.60.120.10">
    <property type="entry name" value="Jelly Rolls"/>
    <property type="match status" value="1"/>
</dbReference>
<sequence length="117" mass="13268">MIVKKVAEEPLYENPHGVEAVNLYSHPNAVIIRLTLKPGESLRRHETPTDVAFYVLEGKGVVLIGDEKKEVEKDTLIESPADIVHCWYNESNEILRVLVIKAPKPTKPSNFLEPRKQ</sequence>
<dbReference type="AlphaFoldDB" id="X1C4B5"/>
<dbReference type="InterPro" id="IPR011051">
    <property type="entry name" value="RmlC_Cupin_sf"/>
</dbReference>
<name>X1C4B5_9ZZZZ</name>
<protein>
    <recommendedName>
        <fullName evidence="1">Cupin type-2 domain-containing protein</fullName>
    </recommendedName>
</protein>
<feature type="domain" description="Cupin type-2" evidence="1">
    <location>
        <begin position="34"/>
        <end position="100"/>
    </location>
</feature>
<comment type="caution">
    <text evidence="2">The sequence shown here is derived from an EMBL/GenBank/DDBJ whole genome shotgun (WGS) entry which is preliminary data.</text>
</comment>
<evidence type="ECO:0000259" key="1">
    <source>
        <dbReference type="Pfam" id="PF07883"/>
    </source>
</evidence>
<gene>
    <name evidence="2" type="ORF">S01H4_32450</name>
</gene>
<accession>X1C4B5</accession>
<evidence type="ECO:0000313" key="2">
    <source>
        <dbReference type="EMBL" id="GAG88197.1"/>
    </source>
</evidence>
<reference evidence="2" key="1">
    <citation type="journal article" date="2014" name="Front. Microbiol.">
        <title>High frequency of phylogenetically diverse reductive dehalogenase-homologous genes in deep subseafloor sedimentary metagenomes.</title>
        <authorList>
            <person name="Kawai M."/>
            <person name="Futagami T."/>
            <person name="Toyoda A."/>
            <person name="Takaki Y."/>
            <person name="Nishi S."/>
            <person name="Hori S."/>
            <person name="Arai W."/>
            <person name="Tsubouchi T."/>
            <person name="Morono Y."/>
            <person name="Uchiyama I."/>
            <person name="Ito T."/>
            <person name="Fujiyama A."/>
            <person name="Inagaki F."/>
            <person name="Takami H."/>
        </authorList>
    </citation>
    <scope>NUCLEOTIDE SEQUENCE</scope>
    <source>
        <strain evidence="2">Expedition CK06-06</strain>
    </source>
</reference>
<dbReference type="PANTHER" id="PTHR37694">
    <property type="entry name" value="SLR8022 PROTEIN"/>
    <property type="match status" value="1"/>
</dbReference>
<dbReference type="InterPro" id="IPR013096">
    <property type="entry name" value="Cupin_2"/>
</dbReference>
<dbReference type="CDD" id="cd06984">
    <property type="entry name" value="cupin_Moth_1897"/>
    <property type="match status" value="1"/>
</dbReference>
<dbReference type="PANTHER" id="PTHR37694:SF1">
    <property type="entry name" value="SLR8022 PROTEIN"/>
    <property type="match status" value="1"/>
</dbReference>